<dbReference type="Proteomes" id="UP001341840">
    <property type="component" value="Unassembled WGS sequence"/>
</dbReference>
<evidence type="ECO:0000259" key="1">
    <source>
        <dbReference type="SMART" id="SM00256"/>
    </source>
</evidence>
<evidence type="ECO:0000313" key="2">
    <source>
        <dbReference type="EMBL" id="MED6155887.1"/>
    </source>
</evidence>
<feature type="domain" description="F-box" evidence="1">
    <location>
        <begin position="7"/>
        <end position="48"/>
    </location>
</feature>
<sequence>MADWSELPKELLYLISELIDSPFYLLRFRSVCSSWRSSSSPLPNHLPLKFPTFPSATADTASIFSLSKRTLFLIRKPHENQRRPWLIKIGQDTHGHTLLFHPLSRFPIKSNSNPNSRSRFLLNLIDLPVFDIGHEFILADTCPNSLNGSLFAVDSTGRTVIVGLDLSLTPVADSVFGGDKKFLVASDGELLLVDKYLSSDYLCELGVFDDDDEDEIYELGCERAVRFEVYRLEEMEMRWVEVGSLGDRVLFLGDDCAFSASASDLGLDRGDCIVFRDDTFNVNALESGLGVFHLDQGRISPLSDYPSISKLFWPPPDWVGLHGLH</sequence>
<gene>
    <name evidence="2" type="ORF">PIB30_009664</name>
</gene>
<evidence type="ECO:0000313" key="3">
    <source>
        <dbReference type="Proteomes" id="UP001341840"/>
    </source>
</evidence>
<dbReference type="PANTHER" id="PTHR47123">
    <property type="entry name" value="F-BOX PROTEIN SKIP23"/>
    <property type="match status" value="1"/>
</dbReference>
<proteinExistence type="predicted"/>
<dbReference type="Pfam" id="PF03478">
    <property type="entry name" value="Beta-prop_KIB1-4"/>
    <property type="match status" value="1"/>
</dbReference>
<dbReference type="InterPro" id="IPR001810">
    <property type="entry name" value="F-box_dom"/>
</dbReference>
<name>A0ABU6U3Z1_9FABA</name>
<dbReference type="EMBL" id="JASCZI010120851">
    <property type="protein sequence ID" value="MED6155887.1"/>
    <property type="molecule type" value="Genomic_DNA"/>
</dbReference>
<dbReference type="InterPro" id="IPR051304">
    <property type="entry name" value="SCF_F-box_domain"/>
</dbReference>
<dbReference type="InterPro" id="IPR005174">
    <property type="entry name" value="KIB1-4_b-propeller"/>
</dbReference>
<keyword evidence="3" id="KW-1185">Reference proteome</keyword>
<organism evidence="2 3">
    <name type="scientific">Stylosanthes scabra</name>
    <dbReference type="NCBI Taxonomy" id="79078"/>
    <lineage>
        <taxon>Eukaryota</taxon>
        <taxon>Viridiplantae</taxon>
        <taxon>Streptophyta</taxon>
        <taxon>Embryophyta</taxon>
        <taxon>Tracheophyta</taxon>
        <taxon>Spermatophyta</taxon>
        <taxon>Magnoliopsida</taxon>
        <taxon>eudicotyledons</taxon>
        <taxon>Gunneridae</taxon>
        <taxon>Pentapetalae</taxon>
        <taxon>rosids</taxon>
        <taxon>fabids</taxon>
        <taxon>Fabales</taxon>
        <taxon>Fabaceae</taxon>
        <taxon>Papilionoideae</taxon>
        <taxon>50 kb inversion clade</taxon>
        <taxon>dalbergioids sensu lato</taxon>
        <taxon>Dalbergieae</taxon>
        <taxon>Pterocarpus clade</taxon>
        <taxon>Stylosanthes</taxon>
    </lineage>
</organism>
<accession>A0ABU6U3Z1</accession>
<protein>
    <recommendedName>
        <fullName evidence="1">F-box domain-containing protein</fullName>
    </recommendedName>
</protein>
<comment type="caution">
    <text evidence="2">The sequence shown here is derived from an EMBL/GenBank/DDBJ whole genome shotgun (WGS) entry which is preliminary data.</text>
</comment>
<reference evidence="2 3" key="1">
    <citation type="journal article" date="2023" name="Plants (Basel)">
        <title>Bridging the Gap: Combining Genomics and Transcriptomics Approaches to Understand Stylosanthes scabra, an Orphan Legume from the Brazilian Caatinga.</title>
        <authorList>
            <person name="Ferreira-Neto J.R.C."/>
            <person name="da Silva M.D."/>
            <person name="Binneck E."/>
            <person name="de Melo N.F."/>
            <person name="da Silva R.H."/>
            <person name="de Melo A.L.T.M."/>
            <person name="Pandolfi V."/>
            <person name="Bustamante F.O."/>
            <person name="Brasileiro-Vidal A.C."/>
            <person name="Benko-Iseppon A.M."/>
        </authorList>
    </citation>
    <scope>NUCLEOTIDE SEQUENCE [LARGE SCALE GENOMIC DNA]</scope>
    <source>
        <tissue evidence="2">Leaves</tissue>
    </source>
</reference>
<dbReference type="SMART" id="SM00256">
    <property type="entry name" value="FBOX"/>
    <property type="match status" value="1"/>
</dbReference>
<dbReference type="PANTHER" id="PTHR47123:SF15">
    <property type="entry name" value="F-BOX PROTEIN SKIP23"/>
    <property type="match status" value="1"/>
</dbReference>